<evidence type="ECO:0000313" key="2">
    <source>
        <dbReference type="Proteomes" id="UP001558534"/>
    </source>
</evidence>
<dbReference type="Proteomes" id="UP001558534">
    <property type="component" value="Unassembled WGS sequence"/>
</dbReference>
<keyword evidence="2" id="KW-1185">Reference proteome</keyword>
<evidence type="ECO:0008006" key="3">
    <source>
        <dbReference type="Google" id="ProtNLM"/>
    </source>
</evidence>
<organism evidence="1 2">
    <name type="scientific">Lysinibacillus xylanilyticus</name>
    <dbReference type="NCBI Taxonomy" id="582475"/>
    <lineage>
        <taxon>Bacteria</taxon>
        <taxon>Bacillati</taxon>
        <taxon>Bacillota</taxon>
        <taxon>Bacilli</taxon>
        <taxon>Bacillales</taxon>
        <taxon>Bacillaceae</taxon>
        <taxon>Lysinibacillus</taxon>
    </lineage>
</organism>
<protein>
    <recommendedName>
        <fullName evidence="3">DUF5626 domain-containing protein</fullName>
    </recommendedName>
</protein>
<comment type="caution">
    <text evidence="1">The sequence shown here is derived from an EMBL/GenBank/DDBJ whole genome shotgun (WGS) entry which is preliminary data.</text>
</comment>
<proteinExistence type="predicted"/>
<name>A0ABV3W2A9_9BACI</name>
<reference evidence="1 2" key="1">
    <citation type="submission" date="2024-07" db="EMBL/GenBank/DDBJ databases">
        <title>Characterization of a bacterium isolated from hydrolysated instant sea cucumber by whole-genome sequencing and metabolomics.</title>
        <authorList>
            <person name="Luo X."/>
            <person name="Zhang Z."/>
            <person name="Zheng Z."/>
            <person name="Zhang W."/>
            <person name="Ming T."/>
            <person name="Jiao L."/>
            <person name="Su X."/>
            <person name="Kong F."/>
            <person name="Xu J."/>
        </authorList>
    </citation>
    <scope>NUCLEOTIDE SEQUENCE [LARGE SCALE GENOMIC DNA]</scope>
    <source>
        <strain evidence="1 2">XL-2024</strain>
    </source>
</reference>
<gene>
    <name evidence="1" type="ORF">AB1300_19650</name>
</gene>
<accession>A0ABV3W2A9</accession>
<evidence type="ECO:0000313" key="1">
    <source>
        <dbReference type="EMBL" id="MEX3747328.1"/>
    </source>
</evidence>
<sequence length="180" mass="19689">MKKKQLFVGIFTALMFTMLIGVKVSAEEHPENSITEPIIISDEQLTEFESITFDVIEEQPDNQIVSPNLRLSWTGSAGTSRLVYMGGGNFSWSLIVHEAAGQPMIFSGIIDIYTASTKKYKGTIYLAGEGTGSISGVNSVDFKLKKGSRYTAKFSGVAATTKKRYSVVPEAYSEGLGFEY</sequence>
<dbReference type="RefSeq" id="WP_368637876.1">
    <property type="nucleotide sequence ID" value="NZ_JBFRHK010000014.1"/>
</dbReference>
<dbReference type="EMBL" id="JBFRHK010000014">
    <property type="protein sequence ID" value="MEX3747328.1"/>
    <property type="molecule type" value="Genomic_DNA"/>
</dbReference>